<dbReference type="PANTHER" id="PTHR42894">
    <property type="entry name" value="N-(5'-PHOSPHORIBOSYL)ANTHRANILATE ISOMERASE"/>
    <property type="match status" value="1"/>
</dbReference>
<dbReference type="SUPFAM" id="SSF51366">
    <property type="entry name" value="Ribulose-phoshate binding barrel"/>
    <property type="match status" value="1"/>
</dbReference>
<comment type="caution">
    <text evidence="11">The sequence shown here is derived from an EMBL/GenBank/DDBJ whole genome shotgun (WGS) entry which is preliminary data.</text>
</comment>
<reference evidence="11 12" key="1">
    <citation type="submission" date="2021-03" db="EMBL/GenBank/DDBJ databases">
        <title>Genomic Encyclopedia of Type Strains, Phase IV (KMG-IV): sequencing the most valuable type-strain genomes for metagenomic binning, comparative biology and taxonomic classification.</title>
        <authorList>
            <person name="Goeker M."/>
        </authorList>
    </citation>
    <scope>NUCLEOTIDE SEQUENCE [LARGE SCALE GENOMIC DNA]</scope>
    <source>
        <strain evidence="11 12">DSM 24738</strain>
    </source>
</reference>
<evidence type="ECO:0000256" key="4">
    <source>
        <dbReference type="ARBA" id="ARBA00022272"/>
    </source>
</evidence>
<evidence type="ECO:0000256" key="8">
    <source>
        <dbReference type="ARBA" id="ARBA00023235"/>
    </source>
</evidence>
<dbReference type="InterPro" id="IPR044643">
    <property type="entry name" value="TrpF_fam"/>
</dbReference>
<gene>
    <name evidence="9" type="primary">trpF</name>
    <name evidence="11" type="ORF">J2Z37_003455</name>
</gene>
<dbReference type="EC" id="5.3.1.24" evidence="3 9"/>
<dbReference type="Pfam" id="PF00697">
    <property type="entry name" value="PRAI"/>
    <property type="match status" value="1"/>
</dbReference>
<proteinExistence type="inferred from homology"/>
<dbReference type="HAMAP" id="MF_00135">
    <property type="entry name" value="PRAI"/>
    <property type="match status" value="1"/>
</dbReference>
<dbReference type="PANTHER" id="PTHR42894:SF1">
    <property type="entry name" value="N-(5'-PHOSPHORIBOSYL)ANTHRANILATE ISOMERASE"/>
    <property type="match status" value="1"/>
</dbReference>
<sequence>MSQLSKLIKLCGFRDPASVAQLDPEKVDMVGFIFAPSKRQVQLKDFPALQEAVPAGLKKVGVFVNPTEEELDAVFQLGKLDIVQLHGGESASFCKEVKQNYAVEVIKAIPVGSDLAGKMEQYAEVIDYLLLDTYEPTVAGGTGKTFQWEQIPKFYTWCEQYKVKLLVAGGIHAENVCSLIESWPLHGVDVSSGIETNGVKDIGKIELFLERVENNGNRT</sequence>
<dbReference type="CDD" id="cd00405">
    <property type="entry name" value="PRAI"/>
    <property type="match status" value="1"/>
</dbReference>
<evidence type="ECO:0000256" key="7">
    <source>
        <dbReference type="ARBA" id="ARBA00023141"/>
    </source>
</evidence>
<comment type="catalytic activity">
    <reaction evidence="1 9">
        <text>N-(5-phospho-beta-D-ribosyl)anthranilate = 1-(2-carboxyphenylamino)-1-deoxy-D-ribulose 5-phosphate</text>
        <dbReference type="Rhea" id="RHEA:21540"/>
        <dbReference type="ChEBI" id="CHEBI:18277"/>
        <dbReference type="ChEBI" id="CHEBI:58613"/>
        <dbReference type="EC" id="5.3.1.24"/>
    </reaction>
</comment>
<evidence type="ECO:0000256" key="9">
    <source>
        <dbReference type="HAMAP-Rule" id="MF_00135"/>
    </source>
</evidence>
<feature type="domain" description="N-(5'phosphoribosyl) anthranilate isomerase (PRAI)" evidence="10">
    <location>
        <begin position="9"/>
        <end position="210"/>
    </location>
</feature>
<organism evidence="11 12">
    <name type="scientific">Ammoniphilus resinae</name>
    <dbReference type="NCBI Taxonomy" id="861532"/>
    <lineage>
        <taxon>Bacteria</taxon>
        <taxon>Bacillati</taxon>
        <taxon>Bacillota</taxon>
        <taxon>Bacilli</taxon>
        <taxon>Bacillales</taxon>
        <taxon>Paenibacillaceae</taxon>
        <taxon>Aneurinibacillus group</taxon>
        <taxon>Ammoniphilus</taxon>
    </lineage>
</organism>
<evidence type="ECO:0000256" key="6">
    <source>
        <dbReference type="ARBA" id="ARBA00022822"/>
    </source>
</evidence>
<keyword evidence="6 9" id="KW-0822">Tryptophan biosynthesis</keyword>
<dbReference type="InterPro" id="IPR001240">
    <property type="entry name" value="PRAI_dom"/>
</dbReference>
<name>A0ABS4GTR5_9BACL</name>
<dbReference type="InterPro" id="IPR013785">
    <property type="entry name" value="Aldolase_TIM"/>
</dbReference>
<dbReference type="EMBL" id="JAGGKT010000011">
    <property type="protein sequence ID" value="MBP1933442.1"/>
    <property type="molecule type" value="Genomic_DNA"/>
</dbReference>
<evidence type="ECO:0000256" key="2">
    <source>
        <dbReference type="ARBA" id="ARBA00004664"/>
    </source>
</evidence>
<evidence type="ECO:0000313" key="11">
    <source>
        <dbReference type="EMBL" id="MBP1933442.1"/>
    </source>
</evidence>
<evidence type="ECO:0000313" key="12">
    <source>
        <dbReference type="Proteomes" id="UP001519343"/>
    </source>
</evidence>
<dbReference type="Gene3D" id="3.20.20.70">
    <property type="entry name" value="Aldolase class I"/>
    <property type="match status" value="1"/>
</dbReference>
<evidence type="ECO:0000256" key="1">
    <source>
        <dbReference type="ARBA" id="ARBA00001164"/>
    </source>
</evidence>
<evidence type="ECO:0000259" key="10">
    <source>
        <dbReference type="Pfam" id="PF00697"/>
    </source>
</evidence>
<dbReference type="Proteomes" id="UP001519343">
    <property type="component" value="Unassembled WGS sequence"/>
</dbReference>
<keyword evidence="7 9" id="KW-0057">Aromatic amino acid biosynthesis</keyword>
<dbReference type="InterPro" id="IPR011060">
    <property type="entry name" value="RibuloseP-bd_barrel"/>
</dbReference>
<keyword evidence="12" id="KW-1185">Reference proteome</keyword>
<evidence type="ECO:0000256" key="3">
    <source>
        <dbReference type="ARBA" id="ARBA00012572"/>
    </source>
</evidence>
<evidence type="ECO:0000256" key="5">
    <source>
        <dbReference type="ARBA" id="ARBA00022605"/>
    </source>
</evidence>
<comment type="pathway">
    <text evidence="2 9">Amino-acid biosynthesis; L-tryptophan biosynthesis; L-tryptophan from chorismate: step 3/5.</text>
</comment>
<protein>
    <recommendedName>
        <fullName evidence="4 9">N-(5'-phosphoribosyl)anthranilate isomerase</fullName>
        <shortName evidence="9">PRAI</shortName>
        <ecNumber evidence="3 9">5.3.1.24</ecNumber>
    </recommendedName>
</protein>
<comment type="similarity">
    <text evidence="9">Belongs to the TrpF family.</text>
</comment>
<keyword evidence="8 9" id="KW-0413">Isomerase</keyword>
<dbReference type="GO" id="GO:0004640">
    <property type="term" value="F:phosphoribosylanthranilate isomerase activity"/>
    <property type="evidence" value="ECO:0007669"/>
    <property type="project" value="UniProtKB-EC"/>
</dbReference>
<accession>A0ABS4GTR5</accession>
<dbReference type="RefSeq" id="WP_209811458.1">
    <property type="nucleotide sequence ID" value="NZ_JAGGKT010000011.1"/>
</dbReference>
<keyword evidence="5 9" id="KW-0028">Amino-acid biosynthesis</keyword>